<evidence type="ECO:0000256" key="2">
    <source>
        <dbReference type="ARBA" id="ARBA00023002"/>
    </source>
</evidence>
<reference evidence="5" key="1">
    <citation type="submission" date="2019-01" db="EMBL/GenBank/DDBJ databases">
        <title>Draft genomes of a novel of Sporanaerobacter strains.</title>
        <authorList>
            <person name="Ma S."/>
        </authorList>
    </citation>
    <scope>NUCLEOTIDE SEQUENCE [LARGE SCALE GENOMIC DNA]</scope>
    <source>
        <strain evidence="5">NJN-17</strain>
    </source>
</reference>
<evidence type="ECO:0000256" key="1">
    <source>
        <dbReference type="ARBA" id="ARBA00007118"/>
    </source>
</evidence>
<protein>
    <submittedName>
        <fullName evidence="4">Nitroreductase family protein</fullName>
    </submittedName>
</protein>
<dbReference type="InterPro" id="IPR000415">
    <property type="entry name" value="Nitroreductase-like"/>
</dbReference>
<dbReference type="Gene3D" id="3.40.109.10">
    <property type="entry name" value="NADH Oxidase"/>
    <property type="match status" value="1"/>
</dbReference>
<dbReference type="PANTHER" id="PTHR43673:SF10">
    <property type="entry name" value="NADH DEHYDROGENASE_NAD(P)H NITROREDUCTASE XCC3605-RELATED"/>
    <property type="match status" value="1"/>
</dbReference>
<dbReference type="AlphaFoldDB" id="A0A410QDT2"/>
<keyword evidence="5" id="KW-1185">Reference proteome</keyword>
<evidence type="ECO:0000259" key="3">
    <source>
        <dbReference type="Pfam" id="PF00881"/>
    </source>
</evidence>
<dbReference type="Proteomes" id="UP000287969">
    <property type="component" value="Chromosome"/>
</dbReference>
<feature type="domain" description="Nitroreductase" evidence="3">
    <location>
        <begin position="90"/>
        <end position="146"/>
    </location>
</feature>
<proteinExistence type="inferred from homology"/>
<dbReference type="PANTHER" id="PTHR43673">
    <property type="entry name" value="NAD(P)H NITROREDUCTASE YDGI-RELATED"/>
    <property type="match status" value="1"/>
</dbReference>
<dbReference type="CDD" id="cd02150">
    <property type="entry name" value="nitroreductase"/>
    <property type="match status" value="1"/>
</dbReference>
<feature type="domain" description="Nitroreductase" evidence="3">
    <location>
        <begin position="5"/>
        <end position="56"/>
    </location>
</feature>
<dbReference type="RefSeq" id="WP_114218095.1">
    <property type="nucleotide sequence ID" value="NZ_CP035282.1"/>
</dbReference>
<dbReference type="OrthoDB" id="9812105at2"/>
<sequence length="167" mass="19130">MQEIFNRRSIRRYENKTVTDEQIEQLLRAAMYAPSAGNEQPWHFVVIKDRETLNRIMKIHPYTQMLREASLAIIPCADTSKVKYNGVFWPQDMAASIQNILLQANGIGLGTCWCGVYPREELMAPLSEIIDLPKGVNPFAVVAVGYPAEKGMAGDRFKREKVHYEKW</sequence>
<comment type="similarity">
    <text evidence="1">Belongs to the nitroreductase family.</text>
</comment>
<evidence type="ECO:0000313" key="5">
    <source>
        <dbReference type="Proteomes" id="UP000287969"/>
    </source>
</evidence>
<dbReference type="Pfam" id="PF00881">
    <property type="entry name" value="Nitroreductase"/>
    <property type="match status" value="2"/>
</dbReference>
<accession>A0A410QDT2</accession>
<dbReference type="EMBL" id="CP035282">
    <property type="protein sequence ID" value="QAT62173.1"/>
    <property type="molecule type" value="Genomic_DNA"/>
</dbReference>
<keyword evidence="2" id="KW-0560">Oxidoreductase</keyword>
<dbReference type="KEGG" id="spoa:EQM13_11525"/>
<dbReference type="GO" id="GO:0016491">
    <property type="term" value="F:oxidoreductase activity"/>
    <property type="evidence" value="ECO:0007669"/>
    <property type="project" value="UniProtKB-KW"/>
</dbReference>
<gene>
    <name evidence="4" type="ORF">EQM13_11525</name>
</gene>
<evidence type="ECO:0000313" key="4">
    <source>
        <dbReference type="EMBL" id="QAT62173.1"/>
    </source>
</evidence>
<organism evidence="4 5">
    <name type="scientific">Acidilutibacter cellobiosedens</name>
    <dbReference type="NCBI Taxonomy" id="2507161"/>
    <lineage>
        <taxon>Bacteria</taxon>
        <taxon>Bacillati</taxon>
        <taxon>Bacillota</taxon>
        <taxon>Tissierellia</taxon>
        <taxon>Tissierellales</taxon>
        <taxon>Acidilutibacteraceae</taxon>
        <taxon>Acidilutibacter</taxon>
    </lineage>
</organism>
<name>A0A410QDT2_9FIRM</name>
<dbReference type="SUPFAM" id="SSF55469">
    <property type="entry name" value="FMN-dependent nitroreductase-like"/>
    <property type="match status" value="1"/>
</dbReference>
<dbReference type="InterPro" id="IPR029479">
    <property type="entry name" value="Nitroreductase"/>
</dbReference>